<dbReference type="Proteomes" id="UP001444661">
    <property type="component" value="Unassembled WGS sequence"/>
</dbReference>
<evidence type="ECO:0000256" key="1">
    <source>
        <dbReference type="SAM" id="MobiDB-lite"/>
    </source>
</evidence>
<name>A0ABR1UC59_9PEZI</name>
<organism evidence="2 3">
    <name type="scientific">Apiospora rasikravindrae</name>
    <dbReference type="NCBI Taxonomy" id="990691"/>
    <lineage>
        <taxon>Eukaryota</taxon>
        <taxon>Fungi</taxon>
        <taxon>Dikarya</taxon>
        <taxon>Ascomycota</taxon>
        <taxon>Pezizomycotina</taxon>
        <taxon>Sordariomycetes</taxon>
        <taxon>Xylariomycetidae</taxon>
        <taxon>Amphisphaeriales</taxon>
        <taxon>Apiosporaceae</taxon>
        <taxon>Apiospora</taxon>
    </lineage>
</organism>
<comment type="caution">
    <text evidence="2">The sequence shown here is derived from an EMBL/GenBank/DDBJ whole genome shotgun (WGS) entry which is preliminary data.</text>
</comment>
<evidence type="ECO:0000313" key="2">
    <source>
        <dbReference type="EMBL" id="KAK8056489.1"/>
    </source>
</evidence>
<evidence type="ECO:0000313" key="3">
    <source>
        <dbReference type="Proteomes" id="UP001444661"/>
    </source>
</evidence>
<accession>A0ABR1UC59</accession>
<protein>
    <submittedName>
        <fullName evidence="2">Uncharacterized protein</fullName>
    </submittedName>
</protein>
<dbReference type="EMBL" id="JAQQWK010000001">
    <property type="protein sequence ID" value="KAK8056489.1"/>
    <property type="molecule type" value="Genomic_DNA"/>
</dbReference>
<proteinExistence type="predicted"/>
<sequence length="187" mass="20471">MAGFMPWHASEQAIYPKELGDNVGIWLIPGSQGHVNPLCLPVLASSLESTLIKCGLYIERGRDKQDSIEKKKTLQNGMRSWEVTDIQVKPGSWDGPPQMQNTSALAEEYPVSLNSCTESRVNPMRSQVFSGHWKCQAGMVGITIGLLLRVSVDLGRTRLRAENTRHVIHGGRPESPAGAIMHDQAGG</sequence>
<keyword evidence="3" id="KW-1185">Reference proteome</keyword>
<reference evidence="2 3" key="1">
    <citation type="submission" date="2023-01" db="EMBL/GenBank/DDBJ databases">
        <title>Analysis of 21 Apiospora genomes using comparative genomics revels a genus with tremendous synthesis potential of carbohydrate active enzymes and secondary metabolites.</title>
        <authorList>
            <person name="Sorensen T."/>
        </authorList>
    </citation>
    <scope>NUCLEOTIDE SEQUENCE [LARGE SCALE GENOMIC DNA]</scope>
    <source>
        <strain evidence="2 3">CBS 33761</strain>
    </source>
</reference>
<gene>
    <name evidence="2" type="ORF">PG993_001716</name>
</gene>
<feature type="region of interest" description="Disordered" evidence="1">
    <location>
        <begin position="168"/>
        <end position="187"/>
    </location>
</feature>